<dbReference type="OrthoDB" id="2988195at2"/>
<sequence length="259" mass="29910">MRQWLIGLILLILLTVPMVNAANTAKDHQAWKELNHIANQVLQLTNQEKYEEAKRLMSLFADTFLAHEFQEENWTMSVLRTFTMSYENALHALTAVQLHPDERQRQVMSFRLTVDALSNRGQPLWLHTEKDMLQKLAALAEAVELGEKQTFYHRVNDLTSFYEMIRPALKVQLPQEDIGRIDANVTFLSHESFTFEQAPAHIEKMKEDFIKVYEQQSLSQFDPSLIGVITTIGGAVFIALMYAGVKKYRAEKRKVKAKQ</sequence>
<dbReference type="Pfam" id="PF09577">
    <property type="entry name" value="Spore_YpjB"/>
    <property type="match status" value="1"/>
</dbReference>
<dbReference type="STRING" id="1464122.SAMN05421737_105248"/>
<dbReference type="InterPro" id="IPR014231">
    <property type="entry name" value="Spore_YpjB"/>
</dbReference>
<evidence type="ECO:0000256" key="2">
    <source>
        <dbReference type="SAM" id="SignalP"/>
    </source>
</evidence>
<proteinExistence type="predicted"/>
<keyword evidence="4" id="KW-1185">Reference proteome</keyword>
<dbReference type="RefSeq" id="WP_090775592.1">
    <property type="nucleotide sequence ID" value="NZ_FMYM01000005.1"/>
</dbReference>
<feature type="transmembrane region" description="Helical" evidence="1">
    <location>
        <begin position="225"/>
        <end position="245"/>
    </location>
</feature>
<accession>A0A1G6J5A7</accession>
<evidence type="ECO:0000313" key="4">
    <source>
        <dbReference type="Proteomes" id="UP000242662"/>
    </source>
</evidence>
<feature type="chain" id="PRO_5017303342" evidence="2">
    <location>
        <begin position="22"/>
        <end position="259"/>
    </location>
</feature>
<keyword evidence="2" id="KW-0732">Signal</keyword>
<protein>
    <submittedName>
        <fullName evidence="3">Sporulation protein YpjB</fullName>
    </submittedName>
</protein>
<keyword evidence="1" id="KW-1133">Transmembrane helix</keyword>
<name>A0A1G6J5A7_9BACI</name>
<dbReference type="Proteomes" id="UP000242662">
    <property type="component" value="Unassembled WGS sequence"/>
</dbReference>
<keyword evidence="1" id="KW-0472">Membrane</keyword>
<gene>
    <name evidence="3" type="ORF">SAMN05421737_105248</name>
</gene>
<evidence type="ECO:0000256" key="1">
    <source>
        <dbReference type="SAM" id="Phobius"/>
    </source>
</evidence>
<dbReference type="AlphaFoldDB" id="A0A1G6J5A7"/>
<organism evidence="3 4">
    <name type="scientific">Shouchella lonarensis</name>
    <dbReference type="NCBI Taxonomy" id="1464122"/>
    <lineage>
        <taxon>Bacteria</taxon>
        <taxon>Bacillati</taxon>
        <taxon>Bacillota</taxon>
        <taxon>Bacilli</taxon>
        <taxon>Bacillales</taxon>
        <taxon>Bacillaceae</taxon>
        <taxon>Shouchella</taxon>
    </lineage>
</organism>
<feature type="signal peptide" evidence="2">
    <location>
        <begin position="1"/>
        <end position="21"/>
    </location>
</feature>
<evidence type="ECO:0000313" key="3">
    <source>
        <dbReference type="EMBL" id="SDC13475.1"/>
    </source>
</evidence>
<keyword evidence="1" id="KW-0812">Transmembrane</keyword>
<dbReference type="EMBL" id="FMYM01000005">
    <property type="protein sequence ID" value="SDC13475.1"/>
    <property type="molecule type" value="Genomic_DNA"/>
</dbReference>
<reference evidence="4" key="1">
    <citation type="submission" date="2016-09" db="EMBL/GenBank/DDBJ databases">
        <authorList>
            <person name="Varghese N."/>
            <person name="Submissions S."/>
        </authorList>
    </citation>
    <scope>NUCLEOTIDE SEQUENCE [LARGE SCALE GENOMIC DNA]</scope>
    <source>
        <strain evidence="4">25nlg</strain>
    </source>
</reference>